<reference evidence="3 5" key="3">
    <citation type="submission" date="2017-09" db="EMBL/GenBank/DDBJ databases">
        <title>Streptomyces genome completion.</title>
        <authorList>
            <person name="Lee N."/>
            <person name="Cho B.-K."/>
        </authorList>
    </citation>
    <scope>NUCLEOTIDE SEQUENCE [LARGE SCALE GENOMIC DNA]</scope>
    <source>
        <strain evidence="3 5">ATCC 14899</strain>
    </source>
</reference>
<evidence type="ECO:0000313" key="5">
    <source>
        <dbReference type="Proteomes" id="UP000325763"/>
    </source>
</evidence>
<protein>
    <submittedName>
        <fullName evidence="2">Uncharacterized protein</fullName>
    </submittedName>
</protein>
<gene>
    <name evidence="3" type="ORF">CP978_30585</name>
    <name evidence="2" type="ORF">SNOD_30280</name>
</gene>
<dbReference type="AlphaFoldDB" id="A0A0B5DKW9"/>
<feature type="compositionally biased region" description="Pro residues" evidence="1">
    <location>
        <begin position="514"/>
        <end position="541"/>
    </location>
</feature>
<evidence type="ECO:0000256" key="1">
    <source>
        <dbReference type="SAM" id="MobiDB-lite"/>
    </source>
</evidence>
<feature type="compositionally biased region" description="Pro residues" evidence="1">
    <location>
        <begin position="473"/>
        <end position="492"/>
    </location>
</feature>
<feature type="compositionally biased region" description="Basic and acidic residues" evidence="1">
    <location>
        <begin position="279"/>
        <end position="294"/>
    </location>
</feature>
<feature type="compositionally biased region" description="Polar residues" evidence="1">
    <location>
        <begin position="544"/>
        <end position="553"/>
    </location>
</feature>
<feature type="compositionally biased region" description="Low complexity" evidence="1">
    <location>
        <begin position="201"/>
        <end position="224"/>
    </location>
</feature>
<proteinExistence type="predicted"/>
<dbReference type="Proteomes" id="UP000325763">
    <property type="component" value="Chromosome"/>
</dbReference>
<accession>A0A0B5DKW9</accession>
<feature type="compositionally biased region" description="Gly residues" evidence="1">
    <location>
        <begin position="140"/>
        <end position="168"/>
    </location>
</feature>
<evidence type="ECO:0000313" key="3">
    <source>
        <dbReference type="EMBL" id="QEV42317.1"/>
    </source>
</evidence>
<name>A0A0B5DKW9_9ACTN</name>
<dbReference type="EMBL" id="CP009313">
    <property type="protein sequence ID" value="AJE43814.1"/>
    <property type="molecule type" value="Genomic_DNA"/>
</dbReference>
<feature type="region of interest" description="Disordered" evidence="1">
    <location>
        <begin position="196"/>
        <end position="335"/>
    </location>
</feature>
<evidence type="ECO:0000313" key="2">
    <source>
        <dbReference type="EMBL" id="AJE43814.1"/>
    </source>
</evidence>
<dbReference type="OrthoDB" id="3386230at2"/>
<dbReference type="Proteomes" id="UP000031526">
    <property type="component" value="Chromosome"/>
</dbReference>
<reference evidence="2 4" key="2">
    <citation type="journal article" date="2016" name="Appl. Microbiol. Biotechnol.">
        <title>Exploiting the genome sequence of Streptomyces nodosus for enhanced antibiotic production.</title>
        <authorList>
            <person name="Sweeney P."/>
            <person name="Murphy C.D."/>
            <person name="Caffrey P."/>
        </authorList>
    </citation>
    <scope>NUCLEOTIDE SEQUENCE [LARGE SCALE GENOMIC DNA]</scope>
    <source>
        <strain evidence="2 4">ATCC 14899</strain>
    </source>
</reference>
<feature type="region of interest" description="Disordered" evidence="1">
    <location>
        <begin position="375"/>
        <end position="447"/>
    </location>
</feature>
<keyword evidence="4" id="KW-1185">Reference proteome</keyword>
<dbReference type="RefSeq" id="WP_043446252.1">
    <property type="nucleotide sequence ID" value="NZ_CP009313.1"/>
</dbReference>
<feature type="region of interest" description="Disordered" evidence="1">
    <location>
        <begin position="137"/>
        <end position="172"/>
    </location>
</feature>
<reference evidence="4" key="1">
    <citation type="submission" date="2014-09" db="EMBL/GenBank/DDBJ databases">
        <title>Sequence of the Streptomyces nodosus genome.</title>
        <authorList>
            <person name="Sweeney P."/>
            <person name="Stephens N."/>
            <person name="Murphy C."/>
            <person name="Caffrey P."/>
        </authorList>
    </citation>
    <scope>NUCLEOTIDE SEQUENCE [LARGE SCALE GENOMIC DNA]</scope>
    <source>
        <strain evidence="4">ATCC 14899</strain>
    </source>
</reference>
<dbReference type="STRING" id="40318.SNOD_30280"/>
<dbReference type="KEGG" id="snq:CP978_30585"/>
<evidence type="ECO:0000313" key="4">
    <source>
        <dbReference type="Proteomes" id="UP000031526"/>
    </source>
</evidence>
<dbReference type="HOGENOM" id="CLU_465330_0_0_11"/>
<organism evidence="2 4">
    <name type="scientific">Streptomyces nodosus</name>
    <dbReference type="NCBI Taxonomy" id="40318"/>
    <lineage>
        <taxon>Bacteria</taxon>
        <taxon>Bacillati</taxon>
        <taxon>Actinomycetota</taxon>
        <taxon>Actinomycetes</taxon>
        <taxon>Kitasatosporales</taxon>
        <taxon>Streptomycetaceae</taxon>
        <taxon>Streptomyces</taxon>
    </lineage>
</organism>
<feature type="region of interest" description="Disordered" evidence="1">
    <location>
        <begin position="466"/>
        <end position="566"/>
    </location>
</feature>
<feature type="region of interest" description="Disordered" evidence="1">
    <location>
        <begin position="1"/>
        <end position="36"/>
    </location>
</feature>
<dbReference type="EMBL" id="CP023747">
    <property type="protein sequence ID" value="QEV42317.1"/>
    <property type="molecule type" value="Genomic_DNA"/>
</dbReference>
<sequence>MGWLSWLTGGRRDDDGTRSPAGIAPVTRGPSVGLPGWREVPPLQRTVRAPALVTDPAVFRGSLGTWQDASLFTPLGHLVSPEAPSGLVHGVVAPSGSGGVPTVSREVRPGGASAVRGLGTPGLGGARLPVVPLQRAVDVGGSGGPSATFDGGGTDGGSSMNTGGGTGAGSATAAAELSAPLVSARPPELPLRRLGHATVEGPSSGTGPEGSPAPSPSAASASSSVPLLQRAAEPGSVRPHGFGLGEPLTALPPTAQRKAAASSRGPLPTDEPESGPPEARPDALPDGPRVEGEFRPLLADDPLGTRTADTVPAPEPQPRPSPEPERGSVPAVTAVATPVPIQRAALAGTPVPAAPIPAPGPVAPLVAQRSVPLFSGVLPSGGEGAPGARTEDAEPHVVPLRWSAESGPATAADPAPAPETPSGRSSVPPVQRSPAAKAAPAESRPVPDAGAVAVAAGVAQRMTDGSVVFGAPPATPVRPVPYGPPAPVPRPPAVQRMPSAPALGYVQRDTSAAEPPPPDPPDPPMAPEVPAPSAQPPPEPLPENSDTASSATGEQARGPSLERGMPKVDDELVRALFAPLSRLLKAELRLDRERAGRLIDTRH</sequence>